<name>A0A6H1ZH72_9ZZZZ</name>
<evidence type="ECO:0000313" key="2">
    <source>
        <dbReference type="EMBL" id="QJA60957.1"/>
    </source>
</evidence>
<gene>
    <name evidence="2" type="ORF">MM415B01016_0026</name>
    <name evidence="1" type="ORF">TM448A00494_0014</name>
</gene>
<protein>
    <submittedName>
        <fullName evidence="1">Uncharacterized protein</fullName>
    </submittedName>
</protein>
<reference evidence="1" key="1">
    <citation type="submission" date="2020-03" db="EMBL/GenBank/DDBJ databases">
        <title>The deep terrestrial virosphere.</title>
        <authorList>
            <person name="Holmfeldt K."/>
            <person name="Nilsson E."/>
            <person name="Simone D."/>
            <person name="Lopez-Fernandez M."/>
            <person name="Wu X."/>
            <person name="de Brujin I."/>
            <person name="Lundin D."/>
            <person name="Andersson A."/>
            <person name="Bertilsson S."/>
            <person name="Dopson M."/>
        </authorList>
    </citation>
    <scope>NUCLEOTIDE SEQUENCE</scope>
    <source>
        <strain evidence="2">MM415B01016</strain>
        <strain evidence="1">TM448A00494</strain>
    </source>
</reference>
<dbReference type="EMBL" id="MT141426">
    <property type="protein sequence ID" value="QJA60957.1"/>
    <property type="molecule type" value="Genomic_DNA"/>
</dbReference>
<accession>A0A6H1ZH72</accession>
<organism evidence="1">
    <name type="scientific">viral metagenome</name>
    <dbReference type="NCBI Taxonomy" id="1070528"/>
    <lineage>
        <taxon>unclassified sequences</taxon>
        <taxon>metagenomes</taxon>
        <taxon>organismal metagenomes</taxon>
    </lineage>
</organism>
<sequence length="86" mass="9060">MDFDVSEDQMVEIMDQLGAGEALRGMFARAQKAGAPLPIAELPSFLACLSIGIADFAEELGATVAEAQTLGEVASARAERDFWGLA</sequence>
<dbReference type="EMBL" id="MT144018">
    <property type="protein sequence ID" value="QJA46667.1"/>
    <property type="molecule type" value="Genomic_DNA"/>
</dbReference>
<evidence type="ECO:0000313" key="1">
    <source>
        <dbReference type="EMBL" id="QJA46667.1"/>
    </source>
</evidence>
<proteinExistence type="predicted"/>
<dbReference type="AlphaFoldDB" id="A0A6H1ZH72"/>